<dbReference type="InterPro" id="IPR011010">
    <property type="entry name" value="DNA_brk_join_enz"/>
</dbReference>
<dbReference type="PANTHER" id="PTHR30349">
    <property type="entry name" value="PHAGE INTEGRASE-RELATED"/>
    <property type="match status" value="1"/>
</dbReference>
<keyword evidence="2" id="KW-0233">DNA recombination</keyword>
<dbReference type="GO" id="GO:0006310">
    <property type="term" value="P:DNA recombination"/>
    <property type="evidence" value="ECO:0007669"/>
    <property type="project" value="UniProtKB-KW"/>
</dbReference>
<feature type="domain" description="Tyr recombinase" evidence="4">
    <location>
        <begin position="120"/>
        <end position="287"/>
    </location>
</feature>
<organism evidence="5 6">
    <name type="scientific">Parthenolecanium corni</name>
    <dbReference type="NCBI Taxonomy" id="536013"/>
    <lineage>
        <taxon>Eukaryota</taxon>
        <taxon>Metazoa</taxon>
        <taxon>Ecdysozoa</taxon>
        <taxon>Arthropoda</taxon>
        <taxon>Hexapoda</taxon>
        <taxon>Insecta</taxon>
        <taxon>Pterygota</taxon>
        <taxon>Neoptera</taxon>
        <taxon>Paraneoptera</taxon>
        <taxon>Hemiptera</taxon>
        <taxon>Sternorrhyncha</taxon>
        <taxon>Coccoidea</taxon>
        <taxon>Coccidae</taxon>
        <taxon>Parthenolecanium</taxon>
    </lineage>
</organism>
<dbReference type="CDD" id="cd00397">
    <property type="entry name" value="DNA_BRE_C"/>
    <property type="match status" value="1"/>
</dbReference>
<evidence type="ECO:0000313" key="6">
    <source>
        <dbReference type="Proteomes" id="UP001367676"/>
    </source>
</evidence>
<evidence type="ECO:0000313" key="5">
    <source>
        <dbReference type="EMBL" id="KAK7602224.1"/>
    </source>
</evidence>
<dbReference type="InterPro" id="IPR002104">
    <property type="entry name" value="Integrase_catalytic"/>
</dbReference>
<evidence type="ECO:0000256" key="2">
    <source>
        <dbReference type="ARBA" id="ARBA00023172"/>
    </source>
</evidence>
<evidence type="ECO:0000256" key="3">
    <source>
        <dbReference type="SAM" id="MobiDB-lite"/>
    </source>
</evidence>
<keyword evidence="1" id="KW-0238">DNA-binding</keyword>
<gene>
    <name evidence="5" type="ORF">V9T40_009665</name>
</gene>
<accession>A0AAN9Y8E4</accession>
<dbReference type="GO" id="GO:0015074">
    <property type="term" value="P:DNA integration"/>
    <property type="evidence" value="ECO:0007669"/>
    <property type="project" value="InterPro"/>
</dbReference>
<evidence type="ECO:0000256" key="1">
    <source>
        <dbReference type="ARBA" id="ARBA00023125"/>
    </source>
</evidence>
<dbReference type="Proteomes" id="UP001367676">
    <property type="component" value="Unassembled WGS sequence"/>
</dbReference>
<reference evidence="5 6" key="1">
    <citation type="submission" date="2024-03" db="EMBL/GenBank/DDBJ databases">
        <title>Adaptation during the transition from Ophiocordyceps entomopathogen to insect associate is accompanied by gene loss and intensified selection.</title>
        <authorList>
            <person name="Ward C.M."/>
            <person name="Onetto C.A."/>
            <person name="Borneman A.R."/>
        </authorList>
    </citation>
    <scope>NUCLEOTIDE SEQUENCE [LARGE SCALE GENOMIC DNA]</scope>
    <source>
        <strain evidence="5">AWRI1</strain>
        <tissue evidence="5">Single Adult Female</tissue>
    </source>
</reference>
<dbReference type="InterPro" id="IPR013762">
    <property type="entry name" value="Integrase-like_cat_sf"/>
</dbReference>
<feature type="region of interest" description="Disordered" evidence="3">
    <location>
        <begin position="1"/>
        <end position="24"/>
    </location>
</feature>
<evidence type="ECO:0000259" key="4">
    <source>
        <dbReference type="Pfam" id="PF00589"/>
    </source>
</evidence>
<dbReference type="PANTHER" id="PTHR30349:SF41">
    <property type="entry name" value="INTEGRASE_RECOMBINASE PROTEIN MJ0367-RELATED"/>
    <property type="match status" value="1"/>
</dbReference>
<dbReference type="AlphaFoldDB" id="A0AAN9Y8E4"/>
<proteinExistence type="predicted"/>
<dbReference type="Pfam" id="PF00589">
    <property type="entry name" value="Phage_integrase"/>
    <property type="match status" value="1"/>
</dbReference>
<name>A0AAN9Y8E4_9HEMI</name>
<dbReference type="Gene3D" id="1.10.443.10">
    <property type="entry name" value="Intergrase catalytic core"/>
    <property type="match status" value="1"/>
</dbReference>
<dbReference type="EMBL" id="JBBCAQ010000010">
    <property type="protein sequence ID" value="KAK7602224.1"/>
    <property type="molecule type" value="Genomic_DNA"/>
</dbReference>
<protein>
    <recommendedName>
        <fullName evidence="4">Tyr recombinase domain-containing protein</fullName>
    </recommendedName>
</protein>
<sequence>MSDDESDVELYTDPPPDLQQSTNNNNVLLPAKSKQRYETMYQLFEKWQISKQTTLFSEDILLTFFHELSTTKSPSTLWSSFSMLKSMIKQQQSIDIGKYTNLLAFLKSRSKGYITVKAKVFTDDEIAKFINEAPDVIYLATKVVLIFGLMGACRTYELVNMSIDHIETHGRLFLVKIPKTEASNTARSFTISDHYFDIVKKYQELRPHYVQTNRFFLNYQKGKCTAQVIGKHKFAKMPRQIAEYLRLEDPNGYTGHSFRRTSTKLLSNISADFVLKRHRAWKSASKTESCVENNLHSKDKTDVFPNVYKPEPSTDDTQSSALKKIQDRDDSKMEMSSDYFFCDDQDISALNCVASEFQESHLVEMKIEASSVGSHESYLDEESEEFPLSNSFEQTGMTGRSSDLDNIMLARRNHADSIRDEFQIFGRSVAIELQKLPARDAILAKSEIQATLTRYRLKNTPPC</sequence>
<feature type="compositionally biased region" description="Acidic residues" evidence="3">
    <location>
        <begin position="1"/>
        <end position="10"/>
    </location>
</feature>
<comment type="caution">
    <text evidence="5">The sequence shown here is derived from an EMBL/GenBank/DDBJ whole genome shotgun (WGS) entry which is preliminary data.</text>
</comment>
<feature type="region of interest" description="Disordered" evidence="3">
    <location>
        <begin position="301"/>
        <end position="329"/>
    </location>
</feature>
<dbReference type="InterPro" id="IPR050090">
    <property type="entry name" value="Tyrosine_recombinase_XerCD"/>
</dbReference>
<dbReference type="SUPFAM" id="SSF56349">
    <property type="entry name" value="DNA breaking-rejoining enzymes"/>
    <property type="match status" value="1"/>
</dbReference>
<dbReference type="GO" id="GO:0003677">
    <property type="term" value="F:DNA binding"/>
    <property type="evidence" value="ECO:0007669"/>
    <property type="project" value="UniProtKB-KW"/>
</dbReference>
<keyword evidence="6" id="KW-1185">Reference proteome</keyword>